<dbReference type="EMBL" id="FNEW01000001">
    <property type="protein sequence ID" value="SDJ35429.1"/>
    <property type="molecule type" value="Genomic_DNA"/>
</dbReference>
<reference evidence="5 6" key="1">
    <citation type="submission" date="2016-10" db="EMBL/GenBank/DDBJ databases">
        <authorList>
            <person name="Varghese N."/>
            <person name="Submissions S."/>
        </authorList>
    </citation>
    <scope>NUCLEOTIDE SEQUENCE [LARGE SCALE GENOMIC DNA]</scope>
    <source>
        <strain evidence="5 6">PDC82</strain>
    </source>
</reference>
<protein>
    <submittedName>
        <fullName evidence="5">Ureidoglycolate lyase</fullName>
    </submittedName>
</protein>
<comment type="catalytic activity">
    <reaction evidence="4">
        <text>(S)-ureidoglycolate = urea + glyoxylate</text>
        <dbReference type="Rhea" id="RHEA:11304"/>
        <dbReference type="ChEBI" id="CHEBI:16199"/>
        <dbReference type="ChEBI" id="CHEBI:36655"/>
        <dbReference type="ChEBI" id="CHEBI:57296"/>
        <dbReference type="EC" id="4.3.2.3"/>
    </reaction>
</comment>
<dbReference type="InterPro" id="IPR047233">
    <property type="entry name" value="UAH_cupin"/>
</dbReference>
<sequence length="162" mass="17285">MKAVTARPLTAEAFAPFGSVADISELENLVSLADAYEGTGDAKTPVLQLVQAKAMSGSPVISQMEIHPFSSQTFLPLDQSPSLVVVCEAGEDGMPDESTIKAFLASPSQIVTYRHGVMHHRLTPLAPSGRFAMTMWQTGRGGDTVLYQLHTPVSVDISDITP</sequence>
<dbReference type="GO" id="GO:0004848">
    <property type="term" value="F:ureidoglycolate hydrolase activity"/>
    <property type="evidence" value="ECO:0007669"/>
    <property type="project" value="InterPro"/>
</dbReference>
<dbReference type="InterPro" id="IPR007247">
    <property type="entry name" value="Ureidogly_lyase"/>
</dbReference>
<dbReference type="RefSeq" id="WP_080809053.1">
    <property type="nucleotide sequence ID" value="NZ_CP116683.1"/>
</dbReference>
<name>A0A7Z7BIZ9_9HYPH</name>
<comment type="subunit">
    <text evidence="1">Homodimer.</text>
</comment>
<comment type="caution">
    <text evidence="5">The sequence shown here is derived from an EMBL/GenBank/DDBJ whole genome shotgun (WGS) entry which is preliminary data.</text>
</comment>
<accession>A0A7Z7BIZ9</accession>
<evidence type="ECO:0000313" key="6">
    <source>
        <dbReference type="Proteomes" id="UP000198917"/>
    </source>
</evidence>
<dbReference type="Pfam" id="PF04115">
    <property type="entry name" value="Ureidogly_lyase"/>
    <property type="match status" value="1"/>
</dbReference>
<dbReference type="NCBIfam" id="NF009932">
    <property type="entry name" value="PRK13395.1"/>
    <property type="match status" value="1"/>
</dbReference>
<keyword evidence="2" id="KW-0659">Purine metabolism</keyword>
<dbReference type="AlphaFoldDB" id="A0A7Z7BIZ9"/>
<organism evidence="5 6">
    <name type="scientific">Agrobacterium fabrum</name>
    <dbReference type="NCBI Taxonomy" id="1176649"/>
    <lineage>
        <taxon>Bacteria</taxon>
        <taxon>Pseudomonadati</taxon>
        <taxon>Pseudomonadota</taxon>
        <taxon>Alphaproteobacteria</taxon>
        <taxon>Hyphomicrobiales</taxon>
        <taxon>Rhizobiaceae</taxon>
        <taxon>Rhizobium/Agrobacterium group</taxon>
        <taxon>Agrobacterium</taxon>
        <taxon>Agrobacterium tumefaciens complex</taxon>
    </lineage>
</organism>
<gene>
    <name evidence="5" type="ORF">SAMN05428983_1294</name>
</gene>
<dbReference type="SUPFAM" id="SSF51182">
    <property type="entry name" value="RmlC-like cupins"/>
    <property type="match status" value="1"/>
</dbReference>
<dbReference type="Proteomes" id="UP000198917">
    <property type="component" value="Unassembled WGS sequence"/>
</dbReference>
<evidence type="ECO:0000256" key="4">
    <source>
        <dbReference type="ARBA" id="ARBA00047684"/>
    </source>
</evidence>
<evidence type="ECO:0000256" key="1">
    <source>
        <dbReference type="ARBA" id="ARBA00011738"/>
    </source>
</evidence>
<dbReference type="InterPro" id="IPR024060">
    <property type="entry name" value="Ureidoglycolate_lyase_dom_sf"/>
</dbReference>
<proteinExistence type="predicted"/>
<dbReference type="PANTHER" id="PTHR21221:SF1">
    <property type="entry name" value="UREIDOGLYCOLATE LYASE"/>
    <property type="match status" value="1"/>
</dbReference>
<evidence type="ECO:0000256" key="2">
    <source>
        <dbReference type="ARBA" id="ARBA00022631"/>
    </source>
</evidence>
<evidence type="ECO:0000256" key="3">
    <source>
        <dbReference type="ARBA" id="ARBA00023239"/>
    </source>
</evidence>
<dbReference type="InterPro" id="IPR011051">
    <property type="entry name" value="RmlC_Cupin_sf"/>
</dbReference>
<keyword evidence="3 5" id="KW-0456">Lyase</keyword>
<dbReference type="CDD" id="cd20298">
    <property type="entry name" value="cupin_UAH"/>
    <property type="match status" value="1"/>
</dbReference>
<dbReference type="Gene3D" id="2.60.120.480">
    <property type="entry name" value="Ureidoglycolate hydrolase"/>
    <property type="match status" value="1"/>
</dbReference>
<dbReference type="GO" id="GO:0000256">
    <property type="term" value="P:allantoin catabolic process"/>
    <property type="evidence" value="ECO:0007669"/>
    <property type="project" value="InterPro"/>
</dbReference>
<dbReference type="PANTHER" id="PTHR21221">
    <property type="entry name" value="UREIDOGLYCOLATE HYDROLASE"/>
    <property type="match status" value="1"/>
</dbReference>
<evidence type="ECO:0000313" key="5">
    <source>
        <dbReference type="EMBL" id="SDJ35429.1"/>
    </source>
</evidence>
<dbReference type="GO" id="GO:0050385">
    <property type="term" value="F:ureidoglycolate lyase activity"/>
    <property type="evidence" value="ECO:0007669"/>
    <property type="project" value="UniProtKB-EC"/>
</dbReference>
<dbReference type="GO" id="GO:0006144">
    <property type="term" value="P:purine nucleobase metabolic process"/>
    <property type="evidence" value="ECO:0007669"/>
    <property type="project" value="UniProtKB-KW"/>
</dbReference>